<proteinExistence type="predicted"/>
<name>A0A411HB33_9VIRU</name>
<accession>A0A411HB33</accession>
<keyword evidence="2" id="KW-1185">Reference proteome</keyword>
<dbReference type="InterPro" id="IPR027417">
    <property type="entry name" value="P-loop_NTPase"/>
</dbReference>
<dbReference type="Gene3D" id="3.40.50.300">
    <property type="entry name" value="P-loop containing nucleotide triphosphate hydrolases"/>
    <property type="match status" value="1"/>
</dbReference>
<protein>
    <submittedName>
        <fullName evidence="1">HZV 115-like protein</fullName>
    </submittedName>
</protein>
<sequence length="250" mass="29133">MSTDLICIEGVSGVGKTTYVKKLEELGEYTKYGDLYAFYEDLENISNDLSQLFIMAYQIMLAASCDWTSIPTLIMDRSPLSCFYYSQIFNLFNTTDYDTLEDKCEELLDTLLQRKDSNKPETVINYTLRKLLEKYQTIVCTTKSVDHTATKLFERATPLDIKIATGNNREFNLDFCKWYVHVQNVYFTKLATLYQVQIQHLEIDKFSDFDDQMSLRIKNAKDTITINKAFTEDTTFNPNDKKLKKNKTKK</sequence>
<dbReference type="SUPFAM" id="SSF52540">
    <property type="entry name" value="P-loop containing nucleoside triphosphate hydrolases"/>
    <property type="match status" value="1"/>
</dbReference>
<organism evidence="1 2">
    <name type="scientific">Homarus gammarus nudivirus</name>
    <dbReference type="NCBI Taxonomy" id="2509616"/>
    <lineage>
        <taxon>Viruses</taxon>
        <taxon>Viruses incertae sedis</taxon>
        <taxon>Naldaviricetes</taxon>
        <taxon>Lefavirales</taxon>
        <taxon>Nudiviridae</taxon>
        <taxon>Gammanudivirus</taxon>
        <taxon>Gammanudivirus hogammari</taxon>
    </lineage>
</organism>
<evidence type="ECO:0000313" key="2">
    <source>
        <dbReference type="Proteomes" id="UP000682645"/>
    </source>
</evidence>
<dbReference type="Proteomes" id="UP000682645">
    <property type="component" value="Segment"/>
</dbReference>
<gene>
    <name evidence="1" type="ORF">HgNV_010</name>
</gene>
<reference evidence="1" key="1">
    <citation type="journal article" date="2019" name="Sci. Rep.">
        <title>The first clawed lobster virus Homarus gammarus nudivirus (HgNV n. sp.) expands the diversity of the Nudiviridae.</title>
        <authorList>
            <person name="Holt C.C."/>
            <person name="Stone M."/>
            <person name="Bass D."/>
            <person name="Bateman K.S."/>
            <person name="van Aerle R."/>
            <person name="Daniels C.L."/>
            <person name="van der Giezen M."/>
            <person name="Ross S.H."/>
            <person name="Hooper C."/>
            <person name="Stentiford G.D."/>
        </authorList>
    </citation>
    <scope>NUCLEOTIDE SEQUENCE</scope>
    <source>
        <strain evidence="1">52S104HLG2</strain>
    </source>
</reference>
<dbReference type="EMBL" id="MK439999">
    <property type="protein sequence ID" value="QBB28615.1"/>
    <property type="molecule type" value="Genomic_DNA"/>
</dbReference>
<evidence type="ECO:0000313" key="1">
    <source>
        <dbReference type="EMBL" id="QBB28615.1"/>
    </source>
</evidence>